<dbReference type="STRING" id="1735162.PeribacterB2_0058"/>
<reference evidence="11" key="1">
    <citation type="submission" date="2015-10" db="EMBL/GenBank/DDBJ databases">
        <title>Analysis of five complete genome sequences for members of the class Peribacteria in the recently recognized Peregrinibacteria bacterial phylum.</title>
        <authorList>
            <person name="Anantharaman K."/>
            <person name="Brown C.T."/>
            <person name="Burstein D."/>
            <person name="Castelle C.J."/>
            <person name="Probst A.J."/>
            <person name="Thomas B.C."/>
            <person name="Williams K.H."/>
            <person name="Banfield J.F."/>
        </authorList>
    </citation>
    <scope>NUCLEOTIDE SEQUENCE [LARGE SCALE GENOMIC DNA]</scope>
</reference>
<keyword evidence="7 8" id="KW-0472">Membrane</keyword>
<dbReference type="AlphaFoldDB" id="A0A0S1SJV7"/>
<name>A0A0S1SJV7_9BACT</name>
<accession>A0A0S1SGP2</accession>
<keyword evidence="6 8" id="KW-1133">Transmembrane helix</keyword>
<accession>A0A0S1SU57</accession>
<feature type="transmembrane region" description="Helical" evidence="8">
    <location>
        <begin position="195"/>
        <end position="213"/>
    </location>
</feature>
<evidence type="ECO:0000313" key="10">
    <source>
        <dbReference type="EMBL" id="ALM12762.1"/>
    </source>
</evidence>
<accession>A0A0S1SLC2</accession>
<dbReference type="KEGG" id="prf:PeribacterA2_0058"/>
<evidence type="ECO:0000256" key="5">
    <source>
        <dbReference type="ARBA" id="ARBA00022692"/>
    </source>
</evidence>
<dbReference type="InterPro" id="IPR050297">
    <property type="entry name" value="LipidA_mod_glycosyltrf_83"/>
</dbReference>
<keyword evidence="3" id="KW-0328">Glycosyltransferase</keyword>
<evidence type="ECO:0000256" key="4">
    <source>
        <dbReference type="ARBA" id="ARBA00022679"/>
    </source>
</evidence>
<dbReference type="GO" id="GO:0005886">
    <property type="term" value="C:plasma membrane"/>
    <property type="evidence" value="ECO:0007669"/>
    <property type="project" value="UniProtKB-SubCell"/>
</dbReference>
<feature type="transmembrane region" description="Helical" evidence="8">
    <location>
        <begin position="525"/>
        <end position="546"/>
    </location>
</feature>
<keyword evidence="5 8" id="KW-0812">Transmembrane</keyword>
<evidence type="ECO:0000256" key="3">
    <source>
        <dbReference type="ARBA" id="ARBA00022676"/>
    </source>
</evidence>
<accession>A0A0S1SMH4</accession>
<organism evidence="10 11">
    <name type="scientific">Candidatus Peribacter riflensis</name>
    <dbReference type="NCBI Taxonomy" id="1735162"/>
    <lineage>
        <taxon>Bacteria</taxon>
        <taxon>Candidatus Peregrinibacteriota</taxon>
        <taxon>Candidatus Peribacteria</taxon>
        <taxon>Candidatus Peribacterales</taxon>
        <taxon>Candidatus Peribacteraceae</taxon>
        <taxon>Candidatus Peribacter</taxon>
    </lineage>
</organism>
<dbReference type="GO" id="GO:0009103">
    <property type="term" value="P:lipopolysaccharide biosynthetic process"/>
    <property type="evidence" value="ECO:0007669"/>
    <property type="project" value="UniProtKB-ARBA"/>
</dbReference>
<evidence type="ECO:0000256" key="1">
    <source>
        <dbReference type="ARBA" id="ARBA00004651"/>
    </source>
</evidence>
<feature type="transmembrane region" description="Helical" evidence="8">
    <location>
        <begin position="334"/>
        <end position="351"/>
    </location>
</feature>
<evidence type="ECO:0000256" key="7">
    <source>
        <dbReference type="ARBA" id="ARBA00023136"/>
    </source>
</evidence>
<sequence>MAPRTKKPSRPTPQKRRGLLKRPAFWLTIAFVILLPALFALRSSLLPRVGEIAYRFDGKEMHTGTNPLFVKSEGKYLYIRFSVFLPAGQPTTFKIKPDDCIETMSINGKSVSADIAKYCDYSTFGRSLDLSDTLKKGENAFLIRLKDTGGKAGIRITPHYTTVPFVLLNLGPLLLAILYVLALLWPVLRTSASRPLWLIGIGGGLLRVFYFVITPYTTRGHDMQAHLDYVTYVASHWKIPLASEGWEFHQAPLYYFLSALWVKTGQVLGIAKETIARMIHFQSLLFSIAALVVGIWIGTLLFKQKEKTERMLFACLVASFPSLVYHSVSINNNSLYILLVFLFIALLIRWWKKPTPRAWYLLICVLALAFVTRVSALVFVPVIGFSLLFHDGISWSNTFRQSVLSVVLLLLLAGWLPVVRLVTEKNPTNSLTFNSQSMNAKLAVSTDARTFLTFNPIRVLGAPYANPWKDTSPREFFWEYFFRSAFFGEFSYPDEQRAIAVLILACALTLLPFLFYGILRLTLQYSHMVFPLGLVIIFTLGSHFFYRIFAPFSANQDFRFSLAAVPPLVFYLVWGIRSGPKSLRPLGTYLSLALSSLSAIFVVLLGFFSS</sequence>
<feature type="transmembrane region" description="Helical" evidence="8">
    <location>
        <begin position="588"/>
        <end position="608"/>
    </location>
</feature>
<feature type="domain" description="Glycosyltransferase RgtA/B/C/D-like" evidence="9">
    <location>
        <begin position="281"/>
        <end position="418"/>
    </location>
</feature>
<feature type="transmembrane region" description="Helical" evidence="8">
    <location>
        <begin position="311"/>
        <end position="328"/>
    </location>
</feature>
<evidence type="ECO:0000259" key="9">
    <source>
        <dbReference type="Pfam" id="PF13231"/>
    </source>
</evidence>
<dbReference type="EMBL" id="CP013065">
    <property type="protein sequence ID" value="ALM12762.1"/>
    <property type="molecule type" value="Genomic_DNA"/>
</dbReference>
<keyword evidence="2" id="KW-1003">Cell membrane</keyword>
<evidence type="ECO:0000313" key="11">
    <source>
        <dbReference type="Proteomes" id="UP000069135"/>
    </source>
</evidence>
<evidence type="ECO:0000256" key="2">
    <source>
        <dbReference type="ARBA" id="ARBA00022475"/>
    </source>
</evidence>
<dbReference type="PANTHER" id="PTHR33908:SF11">
    <property type="entry name" value="MEMBRANE PROTEIN"/>
    <property type="match status" value="1"/>
</dbReference>
<dbReference type="PANTHER" id="PTHR33908">
    <property type="entry name" value="MANNOSYLTRANSFERASE YKCB-RELATED"/>
    <property type="match status" value="1"/>
</dbReference>
<feature type="transmembrane region" description="Helical" evidence="8">
    <location>
        <begin position="165"/>
        <end position="188"/>
    </location>
</feature>
<protein>
    <recommendedName>
        <fullName evidence="9">Glycosyltransferase RgtA/B/C/D-like domain-containing protein</fullName>
    </recommendedName>
</protein>
<feature type="transmembrane region" description="Helical" evidence="8">
    <location>
        <begin position="558"/>
        <end position="576"/>
    </location>
</feature>
<evidence type="ECO:0000256" key="8">
    <source>
        <dbReference type="SAM" id="Phobius"/>
    </source>
</evidence>
<accession>A0A0S1SJV7</accession>
<feature type="transmembrane region" description="Helical" evidence="8">
    <location>
        <begin position="498"/>
        <end position="519"/>
    </location>
</feature>
<comment type="subcellular location">
    <subcellularLocation>
        <location evidence="1">Cell membrane</location>
        <topology evidence="1">Multi-pass membrane protein</topology>
    </subcellularLocation>
</comment>
<feature type="transmembrane region" description="Helical" evidence="8">
    <location>
        <begin position="403"/>
        <end position="422"/>
    </location>
</feature>
<reference evidence="10 11" key="2">
    <citation type="journal article" date="2016" name="PeerJ">
        <title>Analysis of five complete genome sequences for members of the class Peribacteria in the recently recognized Peregrinibacteria bacterial phylum.</title>
        <authorList>
            <person name="Anantharaman K."/>
            <person name="Brown C.T."/>
            <person name="Burstein D."/>
            <person name="Castelle C.J."/>
            <person name="Probst A.J."/>
            <person name="Thomas B.C."/>
            <person name="Williams K.H."/>
            <person name="Banfield J.F."/>
        </authorList>
    </citation>
    <scope>NUCLEOTIDE SEQUENCE [LARGE SCALE GENOMIC DNA]</scope>
    <source>
        <strain evidence="10">RIFOXYD1_FULL_PER-ii_59_16</strain>
    </source>
</reference>
<dbReference type="GO" id="GO:0016763">
    <property type="term" value="F:pentosyltransferase activity"/>
    <property type="evidence" value="ECO:0007669"/>
    <property type="project" value="TreeGrafter"/>
</dbReference>
<dbReference type="InterPro" id="IPR038731">
    <property type="entry name" value="RgtA/B/C-like"/>
</dbReference>
<proteinExistence type="predicted"/>
<feature type="transmembrane region" description="Helical" evidence="8">
    <location>
        <begin position="358"/>
        <end position="383"/>
    </location>
</feature>
<dbReference type="Pfam" id="PF13231">
    <property type="entry name" value="PMT_2"/>
    <property type="match status" value="1"/>
</dbReference>
<keyword evidence="4" id="KW-0808">Transferase</keyword>
<feature type="transmembrane region" description="Helical" evidence="8">
    <location>
        <begin position="284"/>
        <end position="302"/>
    </location>
</feature>
<gene>
    <name evidence="10" type="ORF">PeribacterD1_0058</name>
</gene>
<dbReference type="Proteomes" id="UP000069135">
    <property type="component" value="Chromosome"/>
</dbReference>
<evidence type="ECO:0000256" key="6">
    <source>
        <dbReference type="ARBA" id="ARBA00022989"/>
    </source>
</evidence>